<sequence>MSEREEEVWKSLWKSPQAVAWSMPENKWMHHLVGLYTRVLVKCESPSTPPSLLAQLHRIGDQIGMTPAGLSFLGWKIAEESESKSAPKPKRNASAGARTRLKVVVNE</sequence>
<proteinExistence type="predicted"/>
<dbReference type="AlphaFoldDB" id="A0A2I1IQI6"/>
<accession>A0A2I1IQI6</accession>
<organism evidence="2 3">
    <name type="scientific">Winkia neuii</name>
    <dbReference type="NCBI Taxonomy" id="33007"/>
    <lineage>
        <taxon>Bacteria</taxon>
        <taxon>Bacillati</taxon>
        <taxon>Actinomycetota</taxon>
        <taxon>Actinomycetes</taxon>
        <taxon>Actinomycetales</taxon>
        <taxon>Actinomycetaceae</taxon>
        <taxon>Winkia</taxon>
    </lineage>
</organism>
<reference evidence="2 3" key="1">
    <citation type="submission" date="2017-12" db="EMBL/GenBank/DDBJ databases">
        <title>Phylogenetic diversity of female urinary microbiome.</title>
        <authorList>
            <person name="Thomas-White K."/>
            <person name="Wolfe A.J."/>
        </authorList>
    </citation>
    <scope>NUCLEOTIDE SEQUENCE [LARGE SCALE GENOMIC DNA]</scope>
    <source>
        <strain evidence="2 3">UMB0402</strain>
    </source>
</reference>
<name>A0A2I1IQI6_9ACTO</name>
<evidence type="ECO:0000256" key="1">
    <source>
        <dbReference type="SAM" id="MobiDB-lite"/>
    </source>
</evidence>
<feature type="region of interest" description="Disordered" evidence="1">
    <location>
        <begin position="80"/>
        <end position="99"/>
    </location>
</feature>
<keyword evidence="3" id="KW-1185">Reference proteome</keyword>
<dbReference type="STRING" id="33007.HMPREF3198_00091"/>
<dbReference type="EMBL" id="PKKO01000001">
    <property type="protein sequence ID" value="PKY73387.1"/>
    <property type="molecule type" value="Genomic_DNA"/>
</dbReference>
<dbReference type="Proteomes" id="UP000235122">
    <property type="component" value="Unassembled WGS sequence"/>
</dbReference>
<comment type="caution">
    <text evidence="2">The sequence shown here is derived from an EMBL/GenBank/DDBJ whole genome shotgun (WGS) entry which is preliminary data.</text>
</comment>
<evidence type="ECO:0000313" key="2">
    <source>
        <dbReference type="EMBL" id="PKY73387.1"/>
    </source>
</evidence>
<dbReference type="RefSeq" id="WP_048706943.1">
    <property type="nucleotide sequence ID" value="NZ_KQ955217.1"/>
</dbReference>
<protein>
    <submittedName>
        <fullName evidence="2">Uncharacterized protein</fullName>
    </submittedName>
</protein>
<evidence type="ECO:0000313" key="3">
    <source>
        <dbReference type="Proteomes" id="UP000235122"/>
    </source>
</evidence>
<gene>
    <name evidence="2" type="ORF">CYJ19_02040</name>
</gene>